<evidence type="ECO:0000313" key="3">
    <source>
        <dbReference type="Proteomes" id="UP000018208"/>
    </source>
</evidence>
<dbReference type="Proteomes" id="UP000018208">
    <property type="component" value="Unassembled WGS sequence"/>
</dbReference>
<dbReference type="EMBL" id="AUWU02000002">
    <property type="protein sequence ID" value="KAH0576419.1"/>
    <property type="molecule type" value="Genomic_DNA"/>
</dbReference>
<dbReference type="EMBL" id="KI546053">
    <property type="protein sequence ID" value="EST47021.1"/>
    <property type="molecule type" value="Genomic_DNA"/>
</dbReference>
<keyword evidence="3" id="KW-1185">Reference proteome</keyword>
<evidence type="ECO:0000313" key="2">
    <source>
        <dbReference type="EMBL" id="KAH0576419.1"/>
    </source>
</evidence>
<reference evidence="1 2" key="1">
    <citation type="journal article" date="2014" name="PLoS Genet.">
        <title>The Genome of Spironucleus salmonicida Highlights a Fish Pathogen Adapted to Fluctuating Environments.</title>
        <authorList>
            <person name="Xu F."/>
            <person name="Jerlstrom-Hultqvist J."/>
            <person name="Einarsson E."/>
            <person name="Astvaldsson A."/>
            <person name="Svard S.G."/>
            <person name="Andersson J.O."/>
        </authorList>
    </citation>
    <scope>NUCLEOTIDE SEQUENCE</scope>
    <source>
        <strain evidence="2">ATCC 50377</strain>
    </source>
</reference>
<dbReference type="AlphaFoldDB" id="V6LTJ8"/>
<protein>
    <submittedName>
        <fullName evidence="1">Uncharacterized protein</fullName>
    </submittedName>
</protein>
<proteinExistence type="predicted"/>
<dbReference type="VEuPathDB" id="GiardiaDB:SS50377_21983"/>
<organism evidence="1">
    <name type="scientific">Spironucleus salmonicida</name>
    <dbReference type="NCBI Taxonomy" id="348837"/>
    <lineage>
        <taxon>Eukaryota</taxon>
        <taxon>Metamonada</taxon>
        <taxon>Diplomonadida</taxon>
        <taxon>Hexamitidae</taxon>
        <taxon>Hexamitinae</taxon>
        <taxon>Spironucleus</taxon>
    </lineage>
</organism>
<accession>V6LTJ8</accession>
<gene>
    <name evidence="1" type="ORF">SS50377_12977</name>
    <name evidence="2" type="ORF">SS50377_21983</name>
</gene>
<evidence type="ECO:0000313" key="1">
    <source>
        <dbReference type="EMBL" id="EST47021.1"/>
    </source>
</evidence>
<reference evidence="2" key="2">
    <citation type="submission" date="2020-12" db="EMBL/GenBank/DDBJ databases">
        <title>New Spironucleus salmonicida genome in near-complete chromosomes.</title>
        <authorList>
            <person name="Xu F."/>
            <person name="Kurt Z."/>
            <person name="Jimenez-Gonzalez A."/>
            <person name="Astvaldsson A."/>
            <person name="Andersson J.O."/>
            <person name="Svard S.G."/>
        </authorList>
    </citation>
    <scope>NUCLEOTIDE SEQUENCE</scope>
    <source>
        <strain evidence="2">ATCC 50377</strain>
    </source>
</reference>
<name>V6LTJ8_9EUKA</name>
<sequence length="165" mass="19273">MFPRQGALTGCRRYTPAPQTWNVTGYSTHKDIDIRNCLGGKHCRDGYAQCRAKAHQANFCATNSIVFQTMPLTQLSASQLVIAKPVPRSPQYIDTMFKQEQFRPYKATMRSQNKNESITNKKVFNKFNTILCIIIKYPFQNQQYQIRTRKSISKNQQQYYQQFNK</sequence>